<gene>
    <name evidence="6" type="ORF">METZ01_LOCUS394562</name>
</gene>
<dbReference type="PANTHER" id="PTHR42711:SF5">
    <property type="entry name" value="ABC TRANSPORTER ATP-BINDING PROTEIN NATA"/>
    <property type="match status" value="1"/>
</dbReference>
<dbReference type="SUPFAM" id="SSF52540">
    <property type="entry name" value="P-loop containing nucleoside triphosphate hydrolases"/>
    <property type="match status" value="1"/>
</dbReference>
<proteinExistence type="inferred from homology"/>
<dbReference type="Gene3D" id="3.40.50.300">
    <property type="entry name" value="P-loop containing nucleotide triphosphate hydrolases"/>
    <property type="match status" value="1"/>
</dbReference>
<dbReference type="InterPro" id="IPR050763">
    <property type="entry name" value="ABC_transporter_ATP-binding"/>
</dbReference>
<evidence type="ECO:0000313" key="6">
    <source>
        <dbReference type="EMBL" id="SVD41708.1"/>
    </source>
</evidence>
<evidence type="ECO:0000259" key="5">
    <source>
        <dbReference type="PROSITE" id="PS50893"/>
    </source>
</evidence>
<dbReference type="GO" id="GO:0005524">
    <property type="term" value="F:ATP binding"/>
    <property type="evidence" value="ECO:0007669"/>
    <property type="project" value="UniProtKB-KW"/>
</dbReference>
<dbReference type="AlphaFoldDB" id="A0A382V718"/>
<keyword evidence="4" id="KW-0067">ATP-binding</keyword>
<evidence type="ECO:0000256" key="2">
    <source>
        <dbReference type="ARBA" id="ARBA00022448"/>
    </source>
</evidence>
<sequence length="255" mass="29026">MIKVENITKEFPLSRKQRKELGDEFKNVKLICAVDNISFECEPGRIFGLLGPNGAGKTTTLRMIATMLKPSSGSISVSGYDSVNEGQKVREQIGFMTGQTALYDRLTPTEMVKYIADLHGMKKEEFIKRKDYLFDALDMNSFADRRISHLSTGMKQKTSIARTMIHNPSVMVFDEPTSGLDVMTSRAIMDLIRDCREESKTVIFSSHRMGEVNQLCDDISIIYKGKLFFNDTLDKFKSEMTKSTFEEEFIYRVGE</sequence>
<dbReference type="SMART" id="SM00382">
    <property type="entry name" value="AAA"/>
    <property type="match status" value="1"/>
</dbReference>
<evidence type="ECO:0000256" key="4">
    <source>
        <dbReference type="ARBA" id="ARBA00022840"/>
    </source>
</evidence>
<dbReference type="InterPro" id="IPR027417">
    <property type="entry name" value="P-loop_NTPase"/>
</dbReference>
<feature type="domain" description="ABC transporter" evidence="5">
    <location>
        <begin position="2"/>
        <end position="249"/>
    </location>
</feature>
<keyword evidence="3" id="KW-0547">Nucleotide-binding</keyword>
<evidence type="ECO:0000256" key="1">
    <source>
        <dbReference type="ARBA" id="ARBA00005417"/>
    </source>
</evidence>
<keyword evidence="2" id="KW-0813">Transport</keyword>
<reference evidence="6" key="1">
    <citation type="submission" date="2018-05" db="EMBL/GenBank/DDBJ databases">
        <authorList>
            <person name="Lanie J.A."/>
            <person name="Ng W.-L."/>
            <person name="Kazmierczak K.M."/>
            <person name="Andrzejewski T.M."/>
            <person name="Davidsen T.M."/>
            <person name="Wayne K.J."/>
            <person name="Tettelin H."/>
            <person name="Glass J.I."/>
            <person name="Rusch D."/>
            <person name="Podicherti R."/>
            <person name="Tsui H.-C.T."/>
            <person name="Winkler M.E."/>
        </authorList>
    </citation>
    <scope>NUCLEOTIDE SEQUENCE</scope>
</reference>
<dbReference type="EMBL" id="UINC01149315">
    <property type="protein sequence ID" value="SVD41708.1"/>
    <property type="molecule type" value="Genomic_DNA"/>
</dbReference>
<dbReference type="PANTHER" id="PTHR42711">
    <property type="entry name" value="ABC TRANSPORTER ATP-BINDING PROTEIN"/>
    <property type="match status" value="1"/>
</dbReference>
<dbReference type="Pfam" id="PF00005">
    <property type="entry name" value="ABC_tran"/>
    <property type="match status" value="1"/>
</dbReference>
<dbReference type="PROSITE" id="PS50893">
    <property type="entry name" value="ABC_TRANSPORTER_2"/>
    <property type="match status" value="1"/>
</dbReference>
<name>A0A382V718_9ZZZZ</name>
<dbReference type="GO" id="GO:0016887">
    <property type="term" value="F:ATP hydrolysis activity"/>
    <property type="evidence" value="ECO:0007669"/>
    <property type="project" value="InterPro"/>
</dbReference>
<accession>A0A382V718</accession>
<dbReference type="InterPro" id="IPR003593">
    <property type="entry name" value="AAA+_ATPase"/>
</dbReference>
<organism evidence="6">
    <name type="scientific">marine metagenome</name>
    <dbReference type="NCBI Taxonomy" id="408172"/>
    <lineage>
        <taxon>unclassified sequences</taxon>
        <taxon>metagenomes</taxon>
        <taxon>ecological metagenomes</taxon>
    </lineage>
</organism>
<evidence type="ECO:0000256" key="3">
    <source>
        <dbReference type="ARBA" id="ARBA00022741"/>
    </source>
</evidence>
<dbReference type="InterPro" id="IPR003439">
    <property type="entry name" value="ABC_transporter-like_ATP-bd"/>
</dbReference>
<comment type="similarity">
    <text evidence="1">Belongs to the ABC transporter superfamily.</text>
</comment>
<protein>
    <recommendedName>
        <fullName evidence="5">ABC transporter domain-containing protein</fullName>
    </recommendedName>
</protein>